<sequence>MFFHAIIIEPSPRLLGPPLRRPRPNRCQFHPPHSPSGVARLQMGGRAEAVTGSDAVPPVGEAVQARQGRREAERGEGAGVLLERGGARVDAGDGGCGVGVLGVGEKGGGDEFVWESGGVG</sequence>
<gene>
    <name evidence="1" type="ORF">RHMOL_Rhmol12G0042800</name>
</gene>
<accession>A0ACC0LFT7</accession>
<organism evidence="1 2">
    <name type="scientific">Rhododendron molle</name>
    <name type="common">Chinese azalea</name>
    <name type="synonym">Azalea mollis</name>
    <dbReference type="NCBI Taxonomy" id="49168"/>
    <lineage>
        <taxon>Eukaryota</taxon>
        <taxon>Viridiplantae</taxon>
        <taxon>Streptophyta</taxon>
        <taxon>Embryophyta</taxon>
        <taxon>Tracheophyta</taxon>
        <taxon>Spermatophyta</taxon>
        <taxon>Magnoliopsida</taxon>
        <taxon>eudicotyledons</taxon>
        <taxon>Gunneridae</taxon>
        <taxon>Pentapetalae</taxon>
        <taxon>asterids</taxon>
        <taxon>Ericales</taxon>
        <taxon>Ericaceae</taxon>
        <taxon>Ericoideae</taxon>
        <taxon>Rhodoreae</taxon>
        <taxon>Rhododendron</taxon>
    </lineage>
</organism>
<evidence type="ECO:0000313" key="2">
    <source>
        <dbReference type="Proteomes" id="UP001062846"/>
    </source>
</evidence>
<comment type="caution">
    <text evidence="1">The sequence shown here is derived from an EMBL/GenBank/DDBJ whole genome shotgun (WGS) entry which is preliminary data.</text>
</comment>
<dbReference type="EMBL" id="CM046399">
    <property type="protein sequence ID" value="KAI8527003.1"/>
    <property type="molecule type" value="Genomic_DNA"/>
</dbReference>
<evidence type="ECO:0000313" key="1">
    <source>
        <dbReference type="EMBL" id="KAI8527003.1"/>
    </source>
</evidence>
<keyword evidence="2" id="KW-1185">Reference proteome</keyword>
<protein>
    <submittedName>
        <fullName evidence="1">Uncharacterized protein</fullName>
    </submittedName>
</protein>
<proteinExistence type="predicted"/>
<reference evidence="1" key="1">
    <citation type="submission" date="2022-02" db="EMBL/GenBank/DDBJ databases">
        <title>Plant Genome Project.</title>
        <authorList>
            <person name="Zhang R.-G."/>
        </authorList>
    </citation>
    <scope>NUCLEOTIDE SEQUENCE</scope>
    <source>
        <strain evidence="1">AT1</strain>
    </source>
</reference>
<name>A0ACC0LFT7_RHOML</name>
<dbReference type="Proteomes" id="UP001062846">
    <property type="component" value="Chromosome 12"/>
</dbReference>